<dbReference type="SUPFAM" id="SSF46626">
    <property type="entry name" value="Cytochrome c"/>
    <property type="match status" value="1"/>
</dbReference>
<proteinExistence type="predicted"/>
<dbReference type="InterPro" id="IPR036909">
    <property type="entry name" value="Cyt_c-like_dom_sf"/>
</dbReference>
<organism evidence="2 3">
    <name type="scientific">Deinococcus geothermalis (strain DSM 11300 / CIP 105573 / AG-3a)</name>
    <dbReference type="NCBI Taxonomy" id="319795"/>
    <lineage>
        <taxon>Bacteria</taxon>
        <taxon>Thermotogati</taxon>
        <taxon>Deinococcota</taxon>
        <taxon>Deinococci</taxon>
        <taxon>Deinococcales</taxon>
        <taxon>Deinococcaceae</taxon>
        <taxon>Deinococcus</taxon>
    </lineage>
</organism>
<dbReference type="KEGG" id="dge:Dgeo_2837"/>
<geneLocation type="plasmid" evidence="2 3">
    <name>pDGEO01</name>
</geneLocation>
<reference evidence="2" key="1">
    <citation type="submission" date="2006-04" db="EMBL/GenBank/DDBJ databases">
        <title>Complete sequence of plasmid1 pDGEO01 of Deinococcus geothermalis DSM 11300.</title>
        <authorList>
            <consortium name="US DOE Joint Genome Institute"/>
            <person name="Copeland A."/>
            <person name="Lucas S."/>
            <person name="Lapidus A."/>
            <person name="Barry K."/>
            <person name="Detter J.C."/>
            <person name="Glavina del Rio T."/>
            <person name="Hammon N."/>
            <person name="Israni S."/>
            <person name="Dalin E."/>
            <person name="Tice H."/>
            <person name="Pitluck S."/>
            <person name="Brettin T."/>
            <person name="Bruce D."/>
            <person name="Han C."/>
            <person name="Tapia R."/>
            <person name="Saunders E."/>
            <person name="Gilna P."/>
            <person name="Schmutz J."/>
            <person name="Larimer F."/>
            <person name="Land M."/>
            <person name="Hauser L."/>
            <person name="Kyrpides N."/>
            <person name="Kim E."/>
            <person name="Daly M.J."/>
            <person name="Fredrickson J.K."/>
            <person name="Makarova K.S."/>
            <person name="Gaidamakova E.K."/>
            <person name="Zhai M."/>
            <person name="Richardson P."/>
        </authorList>
    </citation>
    <scope>NUCLEOTIDE SEQUENCE</scope>
    <source>
        <strain evidence="2">DSM 11300</strain>
        <plasmid evidence="2">pDGEO01</plasmid>
    </source>
</reference>
<accession>Q1J2L8</accession>
<keyword evidence="2" id="KW-0614">Plasmid</keyword>
<dbReference type="eggNOG" id="ENOG5033I6P">
    <property type="taxonomic scope" value="Bacteria"/>
</dbReference>
<dbReference type="RefSeq" id="WP_011525743.1">
    <property type="nucleotide sequence ID" value="NC_008010.2"/>
</dbReference>
<evidence type="ECO:0000313" key="2">
    <source>
        <dbReference type="EMBL" id="ABF44266.1"/>
    </source>
</evidence>
<dbReference type="HOGENOM" id="CLU_1265217_0_0_0"/>
<evidence type="ECO:0000313" key="3">
    <source>
        <dbReference type="Proteomes" id="UP000002431"/>
    </source>
</evidence>
<feature type="region of interest" description="Disordered" evidence="1">
    <location>
        <begin position="35"/>
        <end position="93"/>
    </location>
</feature>
<dbReference type="Gene3D" id="1.10.760.10">
    <property type="entry name" value="Cytochrome c-like domain"/>
    <property type="match status" value="1"/>
</dbReference>
<sequence length="218" mass="22808">MKYPLLMGMLFPVVALAVALPLSVLILPTPTVTGQTTAGQIAAPPSPASAATASPPSTSVTTPSVPRTQTASAVPATRPVPTTSAATTRPASAEFTPVQYAEQVRGVIDRITNGPYTTDSSYAIGSVPQDTPALADGENVDLVRATCSVCHATTFITSQPPLPAATWHDEVYKMKEKYGATFISDENADKIIAYLSAHYTPETRRAETPDAVRPAGQP</sequence>
<dbReference type="AlphaFoldDB" id="Q1J2L8"/>
<feature type="compositionally biased region" description="Low complexity" evidence="1">
    <location>
        <begin position="48"/>
        <end position="93"/>
    </location>
</feature>
<dbReference type="EMBL" id="CP000358">
    <property type="protein sequence ID" value="ABF44266.1"/>
    <property type="molecule type" value="Genomic_DNA"/>
</dbReference>
<protein>
    <submittedName>
        <fullName evidence="2">Membrane-bound cytochrome c</fullName>
    </submittedName>
</protein>
<dbReference type="GO" id="GO:0020037">
    <property type="term" value="F:heme binding"/>
    <property type="evidence" value="ECO:0007669"/>
    <property type="project" value="InterPro"/>
</dbReference>
<dbReference type="Proteomes" id="UP000002431">
    <property type="component" value="Plasmid pDGEO01"/>
</dbReference>
<evidence type="ECO:0000256" key="1">
    <source>
        <dbReference type="SAM" id="MobiDB-lite"/>
    </source>
</evidence>
<name>Q1J2L8_DEIGD</name>
<gene>
    <name evidence="2" type="ordered locus">Dgeo_2837</name>
</gene>
<dbReference type="GO" id="GO:0009055">
    <property type="term" value="F:electron transfer activity"/>
    <property type="evidence" value="ECO:0007669"/>
    <property type="project" value="InterPro"/>
</dbReference>
<keyword evidence="3" id="KW-1185">Reference proteome</keyword>